<dbReference type="PROSITE" id="PS50186">
    <property type="entry name" value="DEP"/>
    <property type="match status" value="1"/>
</dbReference>
<feature type="compositionally biased region" description="Acidic residues" evidence="30">
    <location>
        <begin position="480"/>
        <end position="491"/>
    </location>
</feature>
<dbReference type="CDD" id="cd17300">
    <property type="entry name" value="PIPKc_PIKfyve"/>
    <property type="match status" value="1"/>
</dbReference>
<evidence type="ECO:0000259" key="33">
    <source>
        <dbReference type="PROSITE" id="PS51455"/>
    </source>
</evidence>
<dbReference type="GO" id="GO:0005524">
    <property type="term" value="F:ATP binding"/>
    <property type="evidence" value="ECO:0007669"/>
    <property type="project" value="UniProtKB-UniRule"/>
</dbReference>
<dbReference type="InterPro" id="IPR027409">
    <property type="entry name" value="GroEL-like_apical_dom_sf"/>
</dbReference>
<dbReference type="InterPro" id="IPR037378">
    <property type="entry name" value="PIKfyve_DEP"/>
</dbReference>
<dbReference type="Gene3D" id="3.30.800.10">
    <property type="entry name" value="Phosphatidylinositol Phosphate Kinase II Beta"/>
    <property type="match status" value="1"/>
</dbReference>
<keyword evidence="5" id="KW-0597">Phosphoprotein</keyword>
<dbReference type="Proteomes" id="UP001295444">
    <property type="component" value="Chromosome 07"/>
</dbReference>
<dbReference type="FunFam" id="3.30.40.10:FF:000057">
    <property type="entry name" value="1-phosphatidylinositol 3-phosphate 5-kinase isoform X1"/>
    <property type="match status" value="1"/>
</dbReference>
<evidence type="ECO:0000256" key="28">
    <source>
        <dbReference type="PROSITE-ProRule" id="PRU00091"/>
    </source>
</evidence>
<evidence type="ECO:0000256" key="12">
    <source>
        <dbReference type="ARBA" id="ARBA00022833"/>
    </source>
</evidence>
<dbReference type="InterPro" id="IPR002423">
    <property type="entry name" value="Cpn60/GroEL/TCP-1"/>
</dbReference>
<keyword evidence="7" id="KW-0479">Metal-binding</keyword>
<evidence type="ECO:0000256" key="6">
    <source>
        <dbReference type="ARBA" id="ARBA00022679"/>
    </source>
</evidence>
<keyword evidence="15" id="KW-0443">Lipid metabolism</keyword>
<feature type="compositionally biased region" description="Polar residues" evidence="30">
    <location>
        <begin position="1"/>
        <end position="13"/>
    </location>
</feature>
<dbReference type="InterPro" id="IPR002498">
    <property type="entry name" value="PInositol-4-P-4/5-kinase_core"/>
</dbReference>
<evidence type="ECO:0000256" key="11">
    <source>
        <dbReference type="ARBA" id="ARBA00022777"/>
    </source>
</evidence>
<evidence type="ECO:0000256" key="17">
    <source>
        <dbReference type="ARBA" id="ARBA00023329"/>
    </source>
</evidence>
<keyword evidence="14" id="KW-0007">Acetylation</keyword>
<dbReference type="SMART" id="SM00049">
    <property type="entry name" value="DEP"/>
    <property type="match status" value="1"/>
</dbReference>
<evidence type="ECO:0000256" key="23">
    <source>
        <dbReference type="ARBA" id="ARBA00071350"/>
    </source>
</evidence>
<keyword evidence="16" id="KW-0472">Membrane</keyword>
<evidence type="ECO:0000256" key="30">
    <source>
        <dbReference type="SAM" id="MobiDB-lite"/>
    </source>
</evidence>
<evidence type="ECO:0000256" key="26">
    <source>
        <dbReference type="ARBA" id="ARBA00077675"/>
    </source>
</evidence>
<dbReference type="InterPro" id="IPR036388">
    <property type="entry name" value="WH-like_DNA-bd_sf"/>
</dbReference>
<evidence type="ECO:0000256" key="1">
    <source>
        <dbReference type="ARBA" id="ARBA00004220"/>
    </source>
</evidence>
<feature type="compositionally biased region" description="Basic and acidic residues" evidence="30">
    <location>
        <begin position="465"/>
        <end position="479"/>
    </location>
</feature>
<evidence type="ECO:0000256" key="13">
    <source>
        <dbReference type="ARBA" id="ARBA00022840"/>
    </source>
</evidence>
<dbReference type="SMART" id="SM00330">
    <property type="entry name" value="PIPKc"/>
    <property type="match status" value="1"/>
</dbReference>
<dbReference type="Gene3D" id="3.50.7.10">
    <property type="entry name" value="GroEL"/>
    <property type="match status" value="1"/>
</dbReference>
<dbReference type="FunFam" id="3.30.800.10:FF:000004">
    <property type="entry name" value="1-phosphatidylinositol 3-phosphate 5-kinase isoform X1"/>
    <property type="match status" value="1"/>
</dbReference>
<evidence type="ECO:0000259" key="32">
    <source>
        <dbReference type="PROSITE" id="PS50186"/>
    </source>
</evidence>
<evidence type="ECO:0000256" key="7">
    <source>
        <dbReference type="ARBA" id="ARBA00022723"/>
    </source>
</evidence>
<dbReference type="GO" id="GO:0031901">
    <property type="term" value="C:early endosome membrane"/>
    <property type="evidence" value="ECO:0007669"/>
    <property type="project" value="UniProtKB-SubCell"/>
</dbReference>
<organism evidence="34 35">
    <name type="scientific">Pelobates cultripes</name>
    <name type="common">Western spadefoot toad</name>
    <dbReference type="NCBI Taxonomy" id="61616"/>
    <lineage>
        <taxon>Eukaryota</taxon>
        <taxon>Metazoa</taxon>
        <taxon>Chordata</taxon>
        <taxon>Craniata</taxon>
        <taxon>Vertebrata</taxon>
        <taxon>Euteleostomi</taxon>
        <taxon>Amphibia</taxon>
        <taxon>Batrachia</taxon>
        <taxon>Anura</taxon>
        <taxon>Pelobatoidea</taxon>
        <taxon>Pelobatidae</taxon>
        <taxon>Pelobates</taxon>
    </lineage>
</organism>
<dbReference type="FunFam" id="3.30.810.10:FF:000001">
    <property type="entry name" value="1-phosphatidylinositol 3-phosphate 5-kinase FAB1"/>
    <property type="match status" value="1"/>
</dbReference>
<dbReference type="InterPro" id="IPR000591">
    <property type="entry name" value="DEP_dom"/>
</dbReference>
<dbReference type="Pfam" id="PF00610">
    <property type="entry name" value="DEP"/>
    <property type="match status" value="1"/>
</dbReference>
<dbReference type="GO" id="GO:0046488">
    <property type="term" value="P:phosphatidylinositol metabolic process"/>
    <property type="evidence" value="ECO:0007669"/>
    <property type="project" value="UniProtKB-UniRule"/>
</dbReference>
<feature type="compositionally biased region" description="Polar residues" evidence="30">
    <location>
        <begin position="331"/>
        <end position="341"/>
    </location>
</feature>
<evidence type="ECO:0000256" key="22">
    <source>
        <dbReference type="ARBA" id="ARBA00065580"/>
    </source>
</evidence>
<dbReference type="InterPro" id="IPR027483">
    <property type="entry name" value="PInositol-4-P-4/5-kinase_C_sf"/>
</dbReference>
<dbReference type="GO" id="GO:0000139">
    <property type="term" value="C:Golgi membrane"/>
    <property type="evidence" value="ECO:0007669"/>
    <property type="project" value="UniProtKB-ARBA"/>
</dbReference>
<feature type="compositionally biased region" description="Polar residues" evidence="30">
    <location>
        <begin position="1711"/>
        <end position="1736"/>
    </location>
</feature>
<feature type="region of interest" description="Disordered" evidence="30">
    <location>
        <begin position="59"/>
        <end position="132"/>
    </location>
</feature>
<comment type="catalytic activity">
    <reaction evidence="19">
        <text>L-seryl-[protein] + ATP = O-phospho-L-seryl-[protein] + ADP + H(+)</text>
        <dbReference type="Rhea" id="RHEA:17989"/>
        <dbReference type="Rhea" id="RHEA-COMP:9863"/>
        <dbReference type="Rhea" id="RHEA-COMP:11604"/>
        <dbReference type="ChEBI" id="CHEBI:15378"/>
        <dbReference type="ChEBI" id="CHEBI:29999"/>
        <dbReference type="ChEBI" id="CHEBI:30616"/>
        <dbReference type="ChEBI" id="CHEBI:83421"/>
        <dbReference type="ChEBI" id="CHEBI:456216"/>
        <dbReference type="EC" id="2.7.11.1"/>
    </reaction>
    <physiologicalReaction direction="left-to-right" evidence="19">
        <dbReference type="Rhea" id="RHEA:17990"/>
    </physiologicalReaction>
</comment>
<dbReference type="PROSITE" id="PS50178">
    <property type="entry name" value="ZF_FYVE"/>
    <property type="match status" value="1"/>
</dbReference>
<dbReference type="InterPro" id="IPR027484">
    <property type="entry name" value="PInositol-4-P-5-kinase_N"/>
</dbReference>
<feature type="compositionally biased region" description="Polar residues" evidence="30">
    <location>
        <begin position="308"/>
        <end position="321"/>
    </location>
</feature>
<dbReference type="Pfam" id="PF01504">
    <property type="entry name" value="PIP5K"/>
    <property type="match status" value="2"/>
</dbReference>
<dbReference type="CDD" id="cd03334">
    <property type="entry name" value="Fab1_TCP"/>
    <property type="match status" value="1"/>
</dbReference>
<evidence type="ECO:0000256" key="27">
    <source>
        <dbReference type="ARBA" id="ARBA00081348"/>
    </source>
</evidence>
<dbReference type="GO" id="GO:0090385">
    <property type="term" value="P:phagosome-lysosome fusion"/>
    <property type="evidence" value="ECO:0007669"/>
    <property type="project" value="TreeGrafter"/>
</dbReference>
<dbReference type="CDD" id="cd04448">
    <property type="entry name" value="DEP_PIKfyve"/>
    <property type="match status" value="1"/>
</dbReference>
<dbReference type="GO" id="GO:0052810">
    <property type="term" value="F:1-phosphatidylinositol-5-kinase activity"/>
    <property type="evidence" value="ECO:0007669"/>
    <property type="project" value="UniProtKB-ARBA"/>
</dbReference>
<evidence type="ECO:0000256" key="4">
    <source>
        <dbReference type="ARBA" id="ARBA00012513"/>
    </source>
</evidence>
<dbReference type="GO" id="GO:0030593">
    <property type="term" value="P:neutrophil chemotaxis"/>
    <property type="evidence" value="ECO:0007669"/>
    <property type="project" value="UniProtKB-ARBA"/>
</dbReference>
<dbReference type="Pfam" id="PF01363">
    <property type="entry name" value="FYVE"/>
    <property type="match status" value="1"/>
</dbReference>
<evidence type="ECO:0000256" key="3">
    <source>
        <dbReference type="ARBA" id="ARBA00012009"/>
    </source>
</evidence>
<dbReference type="SUPFAM" id="SSF52029">
    <property type="entry name" value="GroEL apical domain-like"/>
    <property type="match status" value="1"/>
</dbReference>
<evidence type="ECO:0000256" key="8">
    <source>
        <dbReference type="ARBA" id="ARBA00022741"/>
    </source>
</evidence>
<protein>
    <recommendedName>
        <fullName evidence="23">1-phosphatidylinositol 3-phosphate 5-kinase</fullName>
        <ecNumber evidence="3">2.7.1.150</ecNumber>
        <ecNumber evidence="4">2.7.11.1</ecNumber>
    </recommendedName>
    <alternativeName>
        <fullName evidence="26">FYVE finger-containing phosphoinositide kinase</fullName>
    </alternativeName>
    <alternativeName>
        <fullName evidence="27">PIKfyve</fullName>
    </alternativeName>
    <alternativeName>
        <fullName evidence="25">Phosphatidylinositol 3-phosphate 5-kinase type III</fullName>
    </alternativeName>
    <alternativeName>
        <fullName evidence="24">Serine-protein kinase PIKFYVE</fullName>
    </alternativeName>
</protein>
<dbReference type="GO" id="GO:1903426">
    <property type="term" value="P:regulation of reactive oxygen species biosynthetic process"/>
    <property type="evidence" value="ECO:0007669"/>
    <property type="project" value="UniProtKB-ARBA"/>
</dbReference>
<evidence type="ECO:0000256" key="10">
    <source>
        <dbReference type="ARBA" id="ARBA00022771"/>
    </source>
</evidence>
<dbReference type="Pfam" id="PF00118">
    <property type="entry name" value="Cpn60_TCP1"/>
    <property type="match status" value="1"/>
</dbReference>
<evidence type="ECO:0000256" key="29">
    <source>
        <dbReference type="PROSITE-ProRule" id="PRU00781"/>
    </source>
</evidence>
<evidence type="ECO:0000256" key="20">
    <source>
        <dbReference type="ARBA" id="ARBA00050945"/>
    </source>
</evidence>
<reference evidence="34" key="1">
    <citation type="submission" date="2022-03" db="EMBL/GenBank/DDBJ databases">
        <authorList>
            <person name="Alioto T."/>
            <person name="Alioto T."/>
            <person name="Gomez Garrido J."/>
        </authorList>
    </citation>
    <scope>NUCLEOTIDE SEQUENCE</scope>
</reference>
<dbReference type="GO" id="GO:0031902">
    <property type="term" value="C:late endosome membrane"/>
    <property type="evidence" value="ECO:0007669"/>
    <property type="project" value="UniProtKB-SubCell"/>
</dbReference>
<dbReference type="InterPro" id="IPR043548">
    <property type="entry name" value="PIKfyve"/>
</dbReference>
<evidence type="ECO:0000259" key="31">
    <source>
        <dbReference type="PROSITE" id="PS50178"/>
    </source>
</evidence>
<dbReference type="Gene3D" id="3.30.40.10">
    <property type="entry name" value="Zinc/RING finger domain, C3HC4 (zinc finger)"/>
    <property type="match status" value="1"/>
</dbReference>
<feature type="region of interest" description="Disordered" evidence="30">
    <location>
        <begin position="447"/>
        <end position="510"/>
    </location>
</feature>
<keyword evidence="12" id="KW-0862">Zinc</keyword>
<evidence type="ECO:0000256" key="18">
    <source>
        <dbReference type="ARBA" id="ARBA00046301"/>
    </source>
</evidence>
<dbReference type="GO" id="GO:0035556">
    <property type="term" value="P:intracellular signal transduction"/>
    <property type="evidence" value="ECO:0007669"/>
    <property type="project" value="InterPro"/>
</dbReference>
<dbReference type="InterPro" id="IPR000306">
    <property type="entry name" value="Znf_FYVE"/>
</dbReference>
<keyword evidence="11 29" id="KW-0418">Kinase</keyword>
<dbReference type="FunFam" id="1.10.10.10:FF:000206">
    <property type="entry name" value="1-phosphatidylinositol 3-phosphate 5-kinase isoform X1"/>
    <property type="match status" value="1"/>
</dbReference>
<feature type="region of interest" description="Disordered" evidence="30">
    <location>
        <begin position="1518"/>
        <end position="1592"/>
    </location>
</feature>
<evidence type="ECO:0000256" key="2">
    <source>
        <dbReference type="ARBA" id="ARBA00004633"/>
    </source>
</evidence>
<dbReference type="SUPFAM" id="SSF56104">
    <property type="entry name" value="SAICAR synthase-like"/>
    <property type="match status" value="1"/>
</dbReference>
<dbReference type="PROSITE" id="PS51455">
    <property type="entry name" value="PIPK"/>
    <property type="match status" value="1"/>
</dbReference>
<keyword evidence="17" id="KW-0968">Cytoplasmic vesicle</keyword>
<evidence type="ECO:0000256" key="14">
    <source>
        <dbReference type="ARBA" id="ARBA00022990"/>
    </source>
</evidence>
<dbReference type="GO" id="GO:0030670">
    <property type="term" value="C:phagocytic vesicle membrane"/>
    <property type="evidence" value="ECO:0007669"/>
    <property type="project" value="UniProtKB-SubCell"/>
</dbReference>
<name>A0AAD1SQW3_PELCU</name>
<feature type="region of interest" description="Disordered" evidence="30">
    <location>
        <begin position="1"/>
        <end position="44"/>
    </location>
</feature>
<comment type="catalytic activity">
    <reaction evidence="20">
        <text>a 1,2-diacyl-sn-glycero-3-phospho-(1D-myo-inositol) + ATP = a 1,2-diacyl-sn-glycero-3-phospho-(1D-myo-inositol-5-phosphate) + ADP + H(+)</text>
        <dbReference type="Rhea" id="RHEA:44680"/>
        <dbReference type="ChEBI" id="CHEBI:15378"/>
        <dbReference type="ChEBI" id="CHEBI:30616"/>
        <dbReference type="ChEBI" id="CHEBI:57795"/>
        <dbReference type="ChEBI" id="CHEBI:57880"/>
        <dbReference type="ChEBI" id="CHEBI:456216"/>
    </reaction>
    <physiologicalReaction direction="left-to-right" evidence="20">
        <dbReference type="Rhea" id="RHEA:44681"/>
    </physiologicalReaction>
</comment>
<feature type="region of interest" description="Disordered" evidence="30">
    <location>
        <begin position="1708"/>
        <end position="1762"/>
    </location>
</feature>
<dbReference type="GO" id="GO:0004674">
    <property type="term" value="F:protein serine/threonine kinase activity"/>
    <property type="evidence" value="ECO:0007669"/>
    <property type="project" value="UniProtKB-EC"/>
</dbReference>
<evidence type="ECO:0000256" key="15">
    <source>
        <dbReference type="ARBA" id="ARBA00023098"/>
    </source>
</evidence>
<keyword evidence="10 28" id="KW-0863">Zinc-finger</keyword>
<dbReference type="Gene3D" id="3.30.810.10">
    <property type="entry name" value="2-Layer Sandwich"/>
    <property type="match status" value="1"/>
</dbReference>
<dbReference type="GO" id="GO:0000285">
    <property type="term" value="F:1-phosphatidylinositol-3-phosphate 5-kinase activity"/>
    <property type="evidence" value="ECO:0007669"/>
    <property type="project" value="UniProtKB-EC"/>
</dbReference>
<keyword evidence="35" id="KW-1185">Reference proteome</keyword>
<dbReference type="EMBL" id="OW240918">
    <property type="protein sequence ID" value="CAH2306491.1"/>
    <property type="molecule type" value="Genomic_DNA"/>
</dbReference>
<comment type="subunit">
    <text evidence="22">Component of the PI(3,5)P2 regulatory complex/PAS complex, at least composed of PIKFYVE, FIG4 and VAC14. VAC14 nucleates the assembly of the complex and serves as a scaffold by pentamerizing into a star-shaped structure, which can bind a single copy each of PIKFYVE and FIG4 and coordinates their activities. Interacts (via chaperonin-like domain) with RABEPK; the interaction recruits RABEPK to the endosomal membrane. Interacts with SPAG9. Interacts with EGFR.</text>
</comment>
<dbReference type="EC" id="2.7.1.150" evidence="3"/>
<evidence type="ECO:0000256" key="25">
    <source>
        <dbReference type="ARBA" id="ARBA00077223"/>
    </source>
</evidence>
<evidence type="ECO:0000256" key="5">
    <source>
        <dbReference type="ARBA" id="ARBA00022553"/>
    </source>
</evidence>
<dbReference type="InterPro" id="IPR036390">
    <property type="entry name" value="WH_DNA-bd_sf"/>
</dbReference>
<dbReference type="SUPFAM" id="SSF57903">
    <property type="entry name" value="FYVE/PHD zinc finger"/>
    <property type="match status" value="1"/>
</dbReference>
<evidence type="ECO:0000256" key="19">
    <source>
        <dbReference type="ARBA" id="ARBA00048977"/>
    </source>
</evidence>
<feature type="region of interest" description="Disordered" evidence="30">
    <location>
        <begin position="298"/>
        <end position="346"/>
    </location>
</feature>
<evidence type="ECO:0000256" key="9">
    <source>
        <dbReference type="ARBA" id="ARBA00022753"/>
    </source>
</evidence>
<dbReference type="PANTHER" id="PTHR46715:SF1">
    <property type="entry name" value="1-PHOSPHATIDYLINOSITOL 3-PHOSPHATE 5-KINASE"/>
    <property type="match status" value="1"/>
</dbReference>
<dbReference type="Gene3D" id="1.10.10.10">
    <property type="entry name" value="Winged helix-like DNA-binding domain superfamily/Winged helix DNA-binding domain"/>
    <property type="match status" value="1"/>
</dbReference>
<dbReference type="EC" id="2.7.11.1" evidence="4"/>
<dbReference type="InterPro" id="IPR013083">
    <property type="entry name" value="Znf_RING/FYVE/PHD"/>
</dbReference>
<dbReference type="GO" id="GO:0032438">
    <property type="term" value="P:melanosome organization"/>
    <property type="evidence" value="ECO:0007669"/>
    <property type="project" value="UniProtKB-ARBA"/>
</dbReference>
<evidence type="ECO:0000256" key="24">
    <source>
        <dbReference type="ARBA" id="ARBA00076918"/>
    </source>
</evidence>
<evidence type="ECO:0000256" key="16">
    <source>
        <dbReference type="ARBA" id="ARBA00023136"/>
    </source>
</evidence>
<dbReference type="CDD" id="cd15725">
    <property type="entry name" value="FYVE_PIKfyve_Fab1"/>
    <property type="match status" value="1"/>
</dbReference>
<feature type="compositionally biased region" description="Basic and acidic residues" evidence="30">
    <location>
        <begin position="104"/>
        <end position="129"/>
    </location>
</feature>
<feature type="domain" description="PIPK" evidence="33">
    <location>
        <begin position="1712"/>
        <end position="2038"/>
    </location>
</feature>
<feature type="compositionally biased region" description="Polar residues" evidence="30">
    <location>
        <begin position="492"/>
        <end position="503"/>
    </location>
</feature>
<proteinExistence type="predicted"/>
<sequence>MATEDQSSPTQESIGELPRSPSSPSRLTHFKPLTPDQEDPPFKSAYSSFVNLFRFTKDEVRPATSSDRTESGPGDPALGSMWSSPHHSLASRSDRSPIQYKKQPVGERRTSNASDTRRKPEPPLGHDPRTAVQLRSLTTVLKRLKEIMEGKSQDSDLKQYWMPDSQCKECYDCSEKFTTFRRRHHCRLCGQIFCSRCCNQEIPGKFMGYTGDLRACTYCRKIAINYAHSSDSNPIGEELNTLSDSTCSLSVLEPGEPRTPVGGRKSSRNIFLEDDLAWQSLVHQDGTKPSLAARLASVQEDAGKSPARNRSASITNLSLDRSGSPMVPSYESVSPQASRAYQKNDANEEERKILLDSVQLRELWKKICHHNSGMEFQDHRYWLRTHPNCIVGKDLVNWLMRNGHINTRAQAIAIGQALMDGRWLDCVSHHDQLFRDEYALYRPLQSTEFSETPSPDSDSVNSVEGHSEPSWFKDIKFDDSDNEQIPDEGEDNLTNSASPSKRTSVSSFQSAMDSDSAASISLNVEMDNVNFHIKKHSKYPHVPPHPADQKEHLLSEDGGQQMVSISDAFIKESLFNRRVEEKSKDLLFTPLGWHHNSLDQLREENGEKQAMERLLSANHSHMMSLLQQLLYNESLSLSWRDVIVPVVCQVVQTVRPDVKNDDDMDIRQFVHIKKIPGGKKFDSTVVNGFVCTKNIAHKKMNSSIKTPKILLLKCSIEYLYREETKFTCIDPIVLQEREFLKNYVQRIVDVRPTLVLVEKTVSRIAQDMLLENGITLVINVKPQVLDRVSRMTQTDLVMSLDQLLTKPRLGTCHRFYMQVFPLPNNEAKTLMFFEGCPSHLGCTIKLRGASEYELARVKEIIIFMIYSAYHSQLEISFLMDEFAMPPTLPKSSSFRSLIEGHEGDSSQIDLFNGEQCSAINWEADLSSDRLQIISESQSSDDIDLVEQKSGFDESGSKSLEHCSLTQQDSLVILSSSSLLSSVSIEPELLTQMCHIPGLTQDQGTGQQLDDPQETKNELKLFRDPLQDDTGLYITEEVTSSEDRLKVHSVSFKQELKDVILCISPIISFREPFLLTEKGMRCPTRDYFPEVVYMSPLLNKEVKDLESRRKKLLLREYSSIKGMNGNVNGRALEVLPTHELLSTKIAESLGDSQSLSRILADYRARGGRIRQKNMDPFVQTKDATSVPSNKNELKTESDEDKGVNQLEISLNSKIDCLSIANHQRLCVLFSSSSSQSNNAPSSCVSPWIVTMEFYGKNDLTLGVFLERYCFRPSYQCPSVFCDTPMVHHVRRFVHGNGCVQIILKELDSPVPGYQHTILTYSWCRSCQQVTPVVPLSNDSWSMSFAKYLELRFYGNQYTRRANAEPCGHSIHHNYHQYFSYNQMVASFSYSPIRLLEVCVPMPKIYIRQHTPARMSILQDIKDFSQKVTQVYTQVDDRLTSLKTDTFSKTREEKMEDLFAQKEMEEVEFRNWIEKLQARLLSTNLDTPQQLQSVFESMIAKKQSLCEMLQAWNNRLQELFQQEKGRKRPSVPASPGRMRQGDENKGCAVDASSRNSSPAQNGEKEDRFMTTLSQSSTGSTHLQLPSPPEIVSDQLFSGTSTTLSTTEMDTASSSEDVFDGHLLGSTDSQVKEKSTMKAILANLLPGNSYNPIPLPFDPDKHYLMYEHERVPIAVCEKEPSSIIAFALSCKEYRNALDELSKASMKNCSEEVPLSNNMMDNRPKTSSPSRVPENISVQPNRAAEPEPPNDTEGSDKQKKQSGNPHVELQFSDVNAKFYCRIYYAGEFHGMRKVILGSSEDDFIRSLAHCVPWQARGGKSGAAFYATEDDRFILKQMPRLEVQSFLDFAPHYFTYITNAVQMKRPTALAKILGVYRIGYKNSQNNTEKKLDLLVMENLFYGRKMAQVFDLKGSLRNRNVKTDTGKESCDVVLLDENLLKMVRDNPLYIRSHCKSVLRASIHSDSHFLSSHLIIDYSLLVGRDDTSDELVVGIIDYIRTFTWDKKLEMVVKSTGILGGQGKMPTVVSPELYRTRFCEAMDKYFLMVPDHWTGLGGNC</sequence>
<evidence type="ECO:0000313" key="34">
    <source>
        <dbReference type="EMBL" id="CAH2306491.1"/>
    </source>
</evidence>
<keyword evidence="8 29" id="KW-0547">Nucleotide-binding</keyword>
<keyword evidence="9" id="KW-0967">Endosome</keyword>
<dbReference type="InterPro" id="IPR011011">
    <property type="entry name" value="Znf_FYVE_PHD"/>
</dbReference>
<comment type="subcellular location">
    <subcellularLocation>
        <location evidence="18">Cytoplasmic vesicle</location>
        <location evidence="18">Phagosome membrane</location>
        <topology evidence="18">Peripheral membrane protein</topology>
    </subcellularLocation>
    <subcellularLocation>
        <location evidence="1">Early endosome membrane</location>
        <topology evidence="1">Peripheral membrane protein</topology>
    </subcellularLocation>
    <subcellularLocation>
        <location evidence="2">Late endosome membrane</location>
        <topology evidence="2">Peripheral membrane protein</topology>
    </subcellularLocation>
</comment>
<feature type="domain" description="FYVE-type" evidence="31">
    <location>
        <begin position="164"/>
        <end position="219"/>
    </location>
</feature>
<dbReference type="InterPro" id="IPR044769">
    <property type="entry name" value="PIKfyve_PIPKc"/>
</dbReference>
<evidence type="ECO:0000313" key="35">
    <source>
        <dbReference type="Proteomes" id="UP001295444"/>
    </source>
</evidence>
<dbReference type="PANTHER" id="PTHR46715">
    <property type="entry name" value="1-PHOSPHATIDYLINOSITOL 3-PHOSPHATE 5-KINASE"/>
    <property type="match status" value="1"/>
</dbReference>
<dbReference type="InterPro" id="IPR027410">
    <property type="entry name" value="TCP-1-like_intermed_sf"/>
</dbReference>
<dbReference type="SUPFAM" id="SSF54849">
    <property type="entry name" value="GroEL-intermediate domain like"/>
    <property type="match status" value="1"/>
</dbReference>
<dbReference type="GO" id="GO:0008104">
    <property type="term" value="P:intracellular protein localization"/>
    <property type="evidence" value="ECO:0007669"/>
    <property type="project" value="UniProtKB-ARBA"/>
</dbReference>
<dbReference type="FunFam" id="3.50.7.10:FF:000007">
    <property type="entry name" value="1-phosphatidylinositol 3-phosphate 5-kinase isoform X1"/>
    <property type="match status" value="1"/>
</dbReference>
<dbReference type="GO" id="GO:0016308">
    <property type="term" value="F:1-phosphatidylinositol-4-phosphate 5-kinase activity"/>
    <property type="evidence" value="ECO:0007669"/>
    <property type="project" value="UniProtKB-ARBA"/>
</dbReference>
<dbReference type="SMART" id="SM00064">
    <property type="entry name" value="FYVE"/>
    <property type="match status" value="1"/>
</dbReference>
<accession>A0AAD1SQW3</accession>
<comment type="catalytic activity">
    <reaction evidence="21">
        <text>a 1,2-diacyl-sn-glycero-3-phospho-(1D-myo-inositol-3-phosphate) + ATP = a 1,2-diacyl-sn-glycero-3-phospho-(1D-myo-inositol-3,5-bisphosphate) + ADP + H(+)</text>
        <dbReference type="Rhea" id="RHEA:13609"/>
        <dbReference type="ChEBI" id="CHEBI:15378"/>
        <dbReference type="ChEBI" id="CHEBI:30616"/>
        <dbReference type="ChEBI" id="CHEBI:57923"/>
        <dbReference type="ChEBI" id="CHEBI:58088"/>
        <dbReference type="ChEBI" id="CHEBI:456216"/>
        <dbReference type="EC" id="2.7.1.150"/>
    </reaction>
    <physiologicalReaction direction="left-to-right" evidence="21">
        <dbReference type="Rhea" id="RHEA:13610"/>
    </physiologicalReaction>
</comment>
<feature type="compositionally biased region" description="Polar residues" evidence="30">
    <location>
        <begin position="447"/>
        <end position="464"/>
    </location>
</feature>
<dbReference type="GO" id="GO:0008270">
    <property type="term" value="F:zinc ion binding"/>
    <property type="evidence" value="ECO:0007669"/>
    <property type="project" value="UniProtKB-KW"/>
</dbReference>
<feature type="compositionally biased region" description="Polar residues" evidence="30">
    <location>
        <begin position="1568"/>
        <end position="1581"/>
    </location>
</feature>
<keyword evidence="13 29" id="KW-0067">ATP-binding</keyword>
<gene>
    <name evidence="34" type="ORF">PECUL_23A052814</name>
</gene>
<keyword evidence="6 29" id="KW-0808">Transferase</keyword>
<dbReference type="SUPFAM" id="SSF46785">
    <property type="entry name" value="Winged helix' DNA-binding domain"/>
    <property type="match status" value="1"/>
</dbReference>
<evidence type="ECO:0000256" key="21">
    <source>
        <dbReference type="ARBA" id="ARBA00052820"/>
    </source>
</evidence>
<feature type="domain" description="DEP" evidence="32">
    <location>
        <begin position="370"/>
        <end position="445"/>
    </location>
</feature>
<dbReference type="InterPro" id="IPR017455">
    <property type="entry name" value="Znf_FYVE-rel"/>
</dbReference>